<feature type="transmembrane region" description="Helical" evidence="11">
    <location>
        <begin position="239"/>
        <end position="260"/>
    </location>
</feature>
<evidence type="ECO:0000256" key="7">
    <source>
        <dbReference type="ARBA" id="ARBA00023136"/>
    </source>
</evidence>
<dbReference type="Proteomes" id="UP001497623">
    <property type="component" value="Unassembled WGS sequence"/>
</dbReference>
<organism evidence="13 14">
    <name type="scientific">Meganyctiphanes norvegica</name>
    <name type="common">Northern krill</name>
    <name type="synonym">Thysanopoda norvegica</name>
    <dbReference type="NCBI Taxonomy" id="48144"/>
    <lineage>
        <taxon>Eukaryota</taxon>
        <taxon>Metazoa</taxon>
        <taxon>Ecdysozoa</taxon>
        <taxon>Arthropoda</taxon>
        <taxon>Crustacea</taxon>
        <taxon>Multicrustacea</taxon>
        <taxon>Malacostraca</taxon>
        <taxon>Eumalacostraca</taxon>
        <taxon>Eucarida</taxon>
        <taxon>Euphausiacea</taxon>
        <taxon>Euphausiidae</taxon>
        <taxon>Meganyctiphanes</taxon>
    </lineage>
</organism>
<accession>A0AAV2R083</accession>
<gene>
    <name evidence="13" type="ORF">MNOR_LOCUS19295</name>
</gene>
<comment type="caution">
    <text evidence="13">The sequence shown here is derived from an EMBL/GenBank/DDBJ whole genome shotgun (WGS) entry which is preliminary data.</text>
</comment>
<dbReference type="Gene3D" id="1.20.1070.10">
    <property type="entry name" value="Rhodopsin 7-helix transmembrane proteins"/>
    <property type="match status" value="1"/>
</dbReference>
<keyword evidence="5 11" id="KW-1133">Transmembrane helix</keyword>
<feature type="transmembrane region" description="Helical" evidence="11">
    <location>
        <begin position="56"/>
        <end position="77"/>
    </location>
</feature>
<keyword evidence="7 11" id="KW-0472">Membrane</keyword>
<name>A0AAV2R083_MEGNR</name>
<dbReference type="InterPro" id="IPR000276">
    <property type="entry name" value="GPCR_Rhodpsn"/>
</dbReference>
<dbReference type="SUPFAM" id="SSF81321">
    <property type="entry name" value="Family A G protein-coupled receptor-like"/>
    <property type="match status" value="1"/>
</dbReference>
<dbReference type="CDD" id="cd00637">
    <property type="entry name" value="7tm_classA_rhodopsin-like"/>
    <property type="match status" value="1"/>
</dbReference>
<keyword evidence="4 10" id="KW-0812">Transmembrane</keyword>
<dbReference type="GO" id="GO:0004930">
    <property type="term" value="F:G protein-coupled receptor activity"/>
    <property type="evidence" value="ECO:0007669"/>
    <property type="project" value="UniProtKB-KW"/>
</dbReference>
<evidence type="ECO:0000256" key="4">
    <source>
        <dbReference type="ARBA" id="ARBA00022692"/>
    </source>
</evidence>
<feature type="transmembrane region" description="Helical" evidence="11">
    <location>
        <begin position="289"/>
        <end position="312"/>
    </location>
</feature>
<feature type="transmembrane region" description="Helical" evidence="11">
    <location>
        <begin position="324"/>
        <end position="344"/>
    </location>
</feature>
<keyword evidence="6 10" id="KW-0297">G-protein coupled receptor</keyword>
<dbReference type="InterPro" id="IPR050569">
    <property type="entry name" value="TAAR"/>
</dbReference>
<evidence type="ECO:0000256" key="8">
    <source>
        <dbReference type="ARBA" id="ARBA00023170"/>
    </source>
</evidence>
<dbReference type="GO" id="GO:0005886">
    <property type="term" value="C:plasma membrane"/>
    <property type="evidence" value="ECO:0007669"/>
    <property type="project" value="UniProtKB-SubCell"/>
</dbReference>
<reference evidence="13 14" key="1">
    <citation type="submission" date="2024-05" db="EMBL/GenBank/DDBJ databases">
        <authorList>
            <person name="Wallberg A."/>
        </authorList>
    </citation>
    <scope>NUCLEOTIDE SEQUENCE [LARGE SCALE GENOMIC DNA]</scope>
</reference>
<dbReference type="Pfam" id="PF00001">
    <property type="entry name" value="7tm_1"/>
    <property type="match status" value="1"/>
</dbReference>
<dbReference type="PRINTS" id="PR00237">
    <property type="entry name" value="GPCRRHODOPSN"/>
</dbReference>
<evidence type="ECO:0000256" key="9">
    <source>
        <dbReference type="ARBA" id="ARBA00023224"/>
    </source>
</evidence>
<proteinExistence type="inferred from homology"/>
<evidence type="ECO:0000256" key="2">
    <source>
        <dbReference type="ARBA" id="ARBA00010663"/>
    </source>
</evidence>
<protein>
    <recommendedName>
        <fullName evidence="12">G-protein coupled receptors family 1 profile domain-containing protein</fullName>
    </recommendedName>
</protein>
<evidence type="ECO:0000313" key="14">
    <source>
        <dbReference type="Proteomes" id="UP001497623"/>
    </source>
</evidence>
<evidence type="ECO:0000256" key="5">
    <source>
        <dbReference type="ARBA" id="ARBA00022989"/>
    </source>
</evidence>
<dbReference type="PANTHER" id="PTHR24249">
    <property type="entry name" value="HISTAMINE RECEPTOR-RELATED G-PROTEIN COUPLED RECEPTOR"/>
    <property type="match status" value="1"/>
</dbReference>
<dbReference type="PROSITE" id="PS50262">
    <property type="entry name" value="G_PROTEIN_RECEP_F1_2"/>
    <property type="match status" value="1"/>
</dbReference>
<evidence type="ECO:0000256" key="10">
    <source>
        <dbReference type="RuleBase" id="RU000688"/>
    </source>
</evidence>
<dbReference type="InterPro" id="IPR017452">
    <property type="entry name" value="GPCR_Rhodpsn_7TM"/>
</dbReference>
<sequence>MRSKENLAKNTIFHVTHGLGGVQSTSKNITTVLLSMIIDQVEVIELKDVAQLFNEVLLTLLSLVGNGLVIAILWKVARKHPAQALRVSLAIAALLVCVTRSGLAVVDHSYFLWCAVQPERCQVQVDFVTYGNARYISRGGFYVIAFIVYHTSFGCNNVLIVIMAVDRFVAICNPLRYRTIITMGRVCIAILCSVLLLFCYTCVIIMLDQTIPWKVTYNTVNKTNSIVFTNKTVLLIDSIISISFIIISLILLIVLAGVTIHRIVINKKKITVLTESTLKPHLDKHELEITITLILAMVFFFVILLIIIILSINLTDADYTDVNYITTWLTLTWPLTNFISYNLCSSAFRTRSKEILTTPITGLSNFILSTYDVTCKSIRSVLTAALHSARLHLSRNTEISDTVTGISWQQRSKHPEEL</sequence>
<comment type="subcellular location">
    <subcellularLocation>
        <location evidence="1">Cell membrane</location>
        <topology evidence="1">Multi-pass membrane protein</topology>
    </subcellularLocation>
</comment>
<feature type="transmembrane region" description="Helical" evidence="11">
    <location>
        <begin position="141"/>
        <end position="165"/>
    </location>
</feature>
<evidence type="ECO:0000256" key="11">
    <source>
        <dbReference type="SAM" id="Phobius"/>
    </source>
</evidence>
<keyword evidence="14" id="KW-1185">Reference proteome</keyword>
<evidence type="ECO:0000313" key="13">
    <source>
        <dbReference type="EMBL" id="CAL4110085.1"/>
    </source>
</evidence>
<feature type="domain" description="G-protein coupled receptors family 1 profile" evidence="12">
    <location>
        <begin position="65"/>
        <end position="341"/>
    </location>
</feature>
<keyword evidence="8 10" id="KW-0675">Receptor</keyword>
<evidence type="ECO:0000256" key="6">
    <source>
        <dbReference type="ARBA" id="ARBA00023040"/>
    </source>
</evidence>
<keyword evidence="9 10" id="KW-0807">Transducer</keyword>
<dbReference type="EMBL" id="CAXKWB010014242">
    <property type="protein sequence ID" value="CAL4110085.1"/>
    <property type="molecule type" value="Genomic_DNA"/>
</dbReference>
<dbReference type="PANTHER" id="PTHR24249:SF411">
    <property type="entry name" value="G-PROTEIN COUPLED RECEPTORS FAMILY 1 PROFILE DOMAIN-CONTAINING PROTEIN"/>
    <property type="match status" value="1"/>
</dbReference>
<dbReference type="PROSITE" id="PS00237">
    <property type="entry name" value="G_PROTEIN_RECEP_F1_1"/>
    <property type="match status" value="1"/>
</dbReference>
<dbReference type="AlphaFoldDB" id="A0AAV2R083"/>
<evidence type="ECO:0000256" key="3">
    <source>
        <dbReference type="ARBA" id="ARBA00022475"/>
    </source>
</evidence>
<evidence type="ECO:0000259" key="12">
    <source>
        <dbReference type="PROSITE" id="PS50262"/>
    </source>
</evidence>
<evidence type="ECO:0000256" key="1">
    <source>
        <dbReference type="ARBA" id="ARBA00004651"/>
    </source>
</evidence>
<feature type="transmembrane region" description="Helical" evidence="11">
    <location>
        <begin position="186"/>
        <end position="207"/>
    </location>
</feature>
<comment type="similarity">
    <text evidence="2 10">Belongs to the G-protein coupled receptor 1 family.</text>
</comment>
<keyword evidence="3" id="KW-1003">Cell membrane</keyword>
<feature type="transmembrane region" description="Helical" evidence="11">
    <location>
        <begin position="84"/>
        <end position="103"/>
    </location>
</feature>